<evidence type="ECO:0000313" key="3">
    <source>
        <dbReference type="Proteomes" id="UP000595140"/>
    </source>
</evidence>
<dbReference type="EMBL" id="OOIL02000416">
    <property type="protein sequence ID" value="VFQ64640.1"/>
    <property type="molecule type" value="Genomic_DNA"/>
</dbReference>
<sequence>MLPQPRRKKWSEAEERTLIDKYGDMLCDGTLAKMKTREKKYIPIALHVNSVHHLRDPVAYPWQWTWKDVSTKVQNMRHQYALVKQKIKKEGDGEEFDWGEGLAHWSNFLRYGAVFGDVVVGGESVAVVGDAIENSGGFDDGIELVQFGHLSHSGDFGGGIDGVENDGLGLGFGYDGEGVENYNNNNTHNGNDHSNKSNNPPLDDGENDDGGFVYEDIEQIGSDTRKKRKAFKAWGFLSAQLAQLNETETRFEQREVERERERQRRESARMEMEKRRERKREEREREREERLEEMRRKMLQEWETMERESEERERRRREEASVLEREREERMNRRRSASKKRIDEMVSHHRGEMNQIQSRALHEQQSLMGHLLGVLARWTGHPTALPDDPAGATNHYLSEMIVNDMMHGDAPVEGDHQEEEDHFIVDG</sequence>
<dbReference type="Proteomes" id="UP000595140">
    <property type="component" value="Unassembled WGS sequence"/>
</dbReference>
<evidence type="ECO:0000313" key="2">
    <source>
        <dbReference type="EMBL" id="VFQ64640.1"/>
    </source>
</evidence>
<gene>
    <name evidence="2" type="ORF">CCAM_LOCUS6416</name>
</gene>
<reference evidence="2 3" key="1">
    <citation type="submission" date="2018-04" db="EMBL/GenBank/DDBJ databases">
        <authorList>
            <person name="Vogel A."/>
        </authorList>
    </citation>
    <scope>NUCLEOTIDE SEQUENCE [LARGE SCALE GENOMIC DNA]</scope>
</reference>
<evidence type="ECO:0000256" key="1">
    <source>
        <dbReference type="SAM" id="MobiDB-lite"/>
    </source>
</evidence>
<dbReference type="PANTHER" id="PTHR37076">
    <property type="entry name" value="HISTONE-LYSINE N-METHYLTRANSFERASE, H3 LYSINE-79 SPECIFIC-LIKE-RELATED"/>
    <property type="match status" value="1"/>
</dbReference>
<organism evidence="2 3">
    <name type="scientific">Cuscuta campestris</name>
    <dbReference type="NCBI Taxonomy" id="132261"/>
    <lineage>
        <taxon>Eukaryota</taxon>
        <taxon>Viridiplantae</taxon>
        <taxon>Streptophyta</taxon>
        <taxon>Embryophyta</taxon>
        <taxon>Tracheophyta</taxon>
        <taxon>Spermatophyta</taxon>
        <taxon>Magnoliopsida</taxon>
        <taxon>eudicotyledons</taxon>
        <taxon>Gunneridae</taxon>
        <taxon>Pentapetalae</taxon>
        <taxon>asterids</taxon>
        <taxon>lamiids</taxon>
        <taxon>Solanales</taxon>
        <taxon>Convolvulaceae</taxon>
        <taxon>Cuscuteae</taxon>
        <taxon>Cuscuta</taxon>
        <taxon>Cuscuta subgen. Grammica</taxon>
        <taxon>Cuscuta sect. Cleistogrammica</taxon>
    </lineage>
</organism>
<feature type="region of interest" description="Disordered" evidence="1">
    <location>
        <begin position="181"/>
        <end position="211"/>
    </location>
</feature>
<dbReference type="PANTHER" id="PTHR37076:SF4">
    <property type="entry name" value="HISTONE-LYSINE N-METHYLTRANSFERASE, H3 LYSINE-79 SPECIFIC-LIKE"/>
    <property type="match status" value="1"/>
</dbReference>
<feature type="region of interest" description="Disordered" evidence="1">
    <location>
        <begin position="304"/>
        <end position="341"/>
    </location>
</feature>
<feature type="compositionally biased region" description="Basic and acidic residues" evidence="1">
    <location>
        <begin position="304"/>
        <end position="331"/>
    </location>
</feature>
<feature type="region of interest" description="Disordered" evidence="1">
    <location>
        <begin position="408"/>
        <end position="427"/>
    </location>
</feature>
<feature type="region of interest" description="Disordered" evidence="1">
    <location>
        <begin position="248"/>
        <end position="290"/>
    </location>
</feature>
<protein>
    <submittedName>
        <fullName evidence="2">Uncharacterized protein</fullName>
    </submittedName>
</protein>
<accession>A0A484KH05</accession>
<dbReference type="OrthoDB" id="1725125at2759"/>
<name>A0A484KH05_9ASTE</name>
<dbReference type="AlphaFoldDB" id="A0A484KH05"/>
<proteinExistence type="predicted"/>
<keyword evidence="3" id="KW-1185">Reference proteome</keyword>